<organism evidence="2 3">
    <name type="scientific">Noviherbaspirillum suwonense</name>
    <dbReference type="NCBI Taxonomy" id="1224511"/>
    <lineage>
        <taxon>Bacteria</taxon>
        <taxon>Pseudomonadati</taxon>
        <taxon>Pseudomonadota</taxon>
        <taxon>Betaproteobacteria</taxon>
        <taxon>Burkholderiales</taxon>
        <taxon>Oxalobacteraceae</taxon>
        <taxon>Noviherbaspirillum</taxon>
    </lineage>
</organism>
<keyword evidence="1" id="KW-0732">Signal</keyword>
<gene>
    <name evidence="2" type="ORF">SAMN06295970_12071</name>
</gene>
<feature type="signal peptide" evidence="1">
    <location>
        <begin position="1"/>
        <end position="24"/>
    </location>
</feature>
<proteinExistence type="predicted"/>
<dbReference type="EMBL" id="FXUL01000020">
    <property type="protein sequence ID" value="SMP74139.1"/>
    <property type="molecule type" value="Genomic_DNA"/>
</dbReference>
<accession>A0ABY1QNZ7</accession>
<dbReference type="RefSeq" id="WP_283444385.1">
    <property type="nucleotide sequence ID" value="NZ_FXUL01000020.1"/>
</dbReference>
<keyword evidence="3" id="KW-1185">Reference proteome</keyword>
<comment type="caution">
    <text evidence="2">The sequence shown here is derived from an EMBL/GenBank/DDBJ whole genome shotgun (WGS) entry which is preliminary data.</text>
</comment>
<name>A0ABY1QNZ7_9BURK</name>
<sequence>MMTMKKLCRLSGVLSITLALGACATSPVSNDLGIETASAGQFLPGANCTVQSAEGSFAVVTPATVPVRNKPGDLRVVCDRQGYRTSEVIYRGLGYGGYSGYGGPSVGLGLGGGGGNVGFGLGFGFPIGGGNNAPSRIVVEMTPL</sequence>
<evidence type="ECO:0008006" key="4">
    <source>
        <dbReference type="Google" id="ProtNLM"/>
    </source>
</evidence>
<evidence type="ECO:0000313" key="2">
    <source>
        <dbReference type="EMBL" id="SMP74139.1"/>
    </source>
</evidence>
<evidence type="ECO:0000256" key="1">
    <source>
        <dbReference type="SAM" id="SignalP"/>
    </source>
</evidence>
<dbReference type="Proteomes" id="UP001158049">
    <property type="component" value="Unassembled WGS sequence"/>
</dbReference>
<protein>
    <recommendedName>
        <fullName evidence="4">Lipoprotein</fullName>
    </recommendedName>
</protein>
<dbReference type="PROSITE" id="PS51257">
    <property type="entry name" value="PROKAR_LIPOPROTEIN"/>
    <property type="match status" value="1"/>
</dbReference>
<reference evidence="2 3" key="1">
    <citation type="submission" date="2017-05" db="EMBL/GenBank/DDBJ databases">
        <authorList>
            <person name="Varghese N."/>
            <person name="Submissions S."/>
        </authorList>
    </citation>
    <scope>NUCLEOTIDE SEQUENCE [LARGE SCALE GENOMIC DNA]</scope>
    <source>
        <strain evidence="2 3">DSM 26001</strain>
    </source>
</reference>
<evidence type="ECO:0000313" key="3">
    <source>
        <dbReference type="Proteomes" id="UP001158049"/>
    </source>
</evidence>
<feature type="chain" id="PRO_5045856792" description="Lipoprotein" evidence="1">
    <location>
        <begin position="25"/>
        <end position="144"/>
    </location>
</feature>